<reference evidence="14" key="1">
    <citation type="submission" date="2025-08" db="UniProtKB">
        <authorList>
            <consortium name="RefSeq"/>
        </authorList>
    </citation>
    <scope>IDENTIFICATION</scope>
</reference>
<dbReference type="InterPro" id="IPR051561">
    <property type="entry name" value="FRAS1_ECM"/>
</dbReference>
<dbReference type="Pfam" id="PF19309">
    <property type="entry name" value="Frem_N"/>
    <property type="match status" value="1"/>
</dbReference>
<evidence type="ECO:0000256" key="3">
    <source>
        <dbReference type="ARBA" id="ARBA00022729"/>
    </source>
</evidence>
<dbReference type="PANTHER" id="PTHR45739:SF8">
    <property type="entry name" value="FRAS1-RELATED EXTRACELLULAR MATRIX PROTEIN 1"/>
    <property type="match status" value="1"/>
</dbReference>
<feature type="transmembrane region" description="Helical" evidence="10">
    <location>
        <begin position="3015"/>
        <end position="3038"/>
    </location>
</feature>
<dbReference type="InterPro" id="IPR003644">
    <property type="entry name" value="Calx_beta"/>
</dbReference>
<dbReference type="PANTHER" id="PTHR45739">
    <property type="entry name" value="MATRIX PROTEIN, PUTATIVE-RELATED"/>
    <property type="match status" value="1"/>
</dbReference>
<keyword evidence="3 11" id="KW-0732">Signal</keyword>
<feature type="repeat" description="CSPG" evidence="8">
    <location>
        <begin position="1235"/>
        <end position="1329"/>
    </location>
</feature>
<feature type="signal peptide" evidence="11">
    <location>
        <begin position="1"/>
        <end position="30"/>
    </location>
</feature>
<keyword evidence="4" id="KW-0677">Repeat</keyword>
<dbReference type="PROSITE" id="PS51854">
    <property type="entry name" value="CSPG"/>
    <property type="match status" value="9"/>
</dbReference>
<evidence type="ECO:0000256" key="9">
    <source>
        <dbReference type="SAM" id="MobiDB-lite"/>
    </source>
</evidence>
<dbReference type="GeneID" id="106050363"/>
<dbReference type="Pfam" id="PF03160">
    <property type="entry name" value="Calx-beta"/>
    <property type="match status" value="3"/>
</dbReference>
<gene>
    <name evidence="14" type="primary">LOC106050363</name>
</gene>
<keyword evidence="10" id="KW-0472">Membrane</keyword>
<dbReference type="Pfam" id="PF16184">
    <property type="entry name" value="Cadherin_3"/>
    <property type="match status" value="12"/>
</dbReference>
<dbReference type="SMART" id="SM00237">
    <property type="entry name" value="Calx_beta"/>
    <property type="match status" value="5"/>
</dbReference>
<feature type="region of interest" description="Disordered" evidence="9">
    <location>
        <begin position="889"/>
        <end position="912"/>
    </location>
</feature>
<feature type="domain" description="Calx-beta" evidence="12">
    <location>
        <begin position="1690"/>
        <end position="1788"/>
    </location>
</feature>
<dbReference type="Gene3D" id="2.60.40.2030">
    <property type="match status" value="5"/>
</dbReference>
<dbReference type="OrthoDB" id="430044at2759"/>
<feature type="domain" description="Calx-beta" evidence="12">
    <location>
        <begin position="1925"/>
        <end position="2031"/>
    </location>
</feature>
<keyword evidence="5" id="KW-0106">Calcium</keyword>
<feature type="repeat" description="CSPG" evidence="8">
    <location>
        <begin position="269"/>
        <end position="366"/>
    </location>
</feature>
<dbReference type="RefSeq" id="XP_055895166.1">
    <property type="nucleotide sequence ID" value="XM_056039191.1"/>
</dbReference>
<evidence type="ECO:0000256" key="6">
    <source>
        <dbReference type="ARBA" id="ARBA00022889"/>
    </source>
</evidence>
<feature type="domain" description="Calx-beta" evidence="12">
    <location>
        <begin position="2166"/>
        <end position="2270"/>
    </location>
</feature>
<dbReference type="GO" id="GO:0046872">
    <property type="term" value="F:metal ion binding"/>
    <property type="evidence" value="ECO:0007669"/>
    <property type="project" value="UniProtKB-KW"/>
</dbReference>
<evidence type="ECO:0000256" key="2">
    <source>
        <dbReference type="ARBA" id="ARBA00022723"/>
    </source>
</evidence>
<feature type="chain" id="PRO_5040745966" evidence="11">
    <location>
        <begin position="31"/>
        <end position="3078"/>
    </location>
</feature>
<keyword evidence="6" id="KW-0130">Cell adhesion</keyword>
<evidence type="ECO:0000313" key="14">
    <source>
        <dbReference type="RefSeq" id="XP_055895166.1"/>
    </source>
</evidence>
<evidence type="ECO:0000256" key="5">
    <source>
        <dbReference type="ARBA" id="ARBA00022837"/>
    </source>
</evidence>
<comment type="similarity">
    <text evidence="1">Belongs to the FRAS1 family.</text>
</comment>
<dbReference type="InterPro" id="IPR045658">
    <property type="entry name" value="FRAS1-rel_N"/>
</dbReference>
<evidence type="ECO:0000256" key="8">
    <source>
        <dbReference type="PROSITE-ProRule" id="PRU01201"/>
    </source>
</evidence>
<protein>
    <submittedName>
        <fullName evidence="14">Extracellular matrix protein 3-like</fullName>
    </submittedName>
</protein>
<feature type="repeat" description="CSPG" evidence="8">
    <location>
        <begin position="1463"/>
        <end position="1552"/>
    </location>
</feature>
<evidence type="ECO:0000256" key="1">
    <source>
        <dbReference type="ARBA" id="ARBA00005529"/>
    </source>
</evidence>
<sequence>MHTLGNICSVAIALSTFVCVSVFHVRPALGKGAFATDEQILVANNGLTVLIGRSAYLTSADLQFRANPADRCLVTVLDNDPLAQRPGRLAPLNFPCNFRPQEVAYTHFGAPISLSDTIRLQLRYDSFRETMIIPFSINVTILSAPHEVVTKNSPLWVDRSTWLSNPISKNTTKFTYNRDTEQCKISLLPLVSGQPKYGEVSGDISKLQLMDCEDFLNSSIKYKHKAQNNFPSKDYLPFVVHLLDLSGKMSKFEYFHITVRILGGKENEKPVLESGLKLSLEVDQLLMTALQPDILAARDAETPSDFLLFSFGKQTNNMEGYFINTDDRNRRVTSFYQRDVRELKIAYVPHSSHSPSLSRTFYIDMHVVDADGAASAPFKLKILVRPLNMSAPRVVINRGLQLFEGQSKVIHSEFNFQVGGSSVDKIQIYVAGGLRHGHVTIPDKRKYFTVADLRAGAVAYQHDDSDSFSDNIVFKITDGDAAMYCLFPVWIFLEDDEPPILNVNTGLEIRKNNVAEITSHVLSATDRDSDVTQLRYILESPYSGEGVILKRQVLMPENPEEWEFKSGVYEQVVKEFTHGDVLSGLIFYKQVGTHRSEHIIHKIPFHIVDTGDPPNRSGVKELVVNIFPLDYSPPYLHQNTTLVMEVSNYQTAEIKKKFFRFTDYDTDDRDIRFNITSLPTDTDMNTALTAGLIVSCDEPERAITSFSQGQINHNEICYNPPDEDPRLATRLIHVTFDVEDKNGNVLKDQTLSIYLMPVSIPPPTIRNSGISVSEGGSVTLTQDMLDAVTAGTDKDTIEFVLLGPPRHGLVKKKSKAMGRGDSFTRRNLKNGDVEYLNDSEYIGDDLVVLDVTDGIHHIPLRVRVHEGNTDDARPATLSGSNDSLKLKMQVQEGKSSPLPLESLRSSESDSRSTKLVLERAPYDGLIRRGDAQTTEFTLADVVNGLMVYQHSGSEVGLAGRGDHFQIAVLSPKKPFVIDGVKLSKILVEVEILPVDNQPPIVAIGAPFEVPESKKAPLLPRHIDATDADSDTEEILCMVILKPRIGYLENINPLPGSVLPNIGIPISSFTIGEVRQSAINYVQSVHKGSEPRNDTMTFRCTDGINHSPDFRFDIRITPYNDEIPSIVLREFDVMEGKNMRIDSEILKVKDEDVPSDKITFLITTQPLHGKIVRQTREGSFKIQSFSLEDISGESTIAYEHDDSETLTDSFTFNLTDGIHKISKTVPINITPLDDEVPRLVVNNGMLISAGESQKITNKMLRVEDLDTKEDVVFYVRSNPKYGTLRYIQGNVVIQLTQDSTFTQKDIDQRKIEYVHTNKEGLRDVIKLDISDKMNWLTDRYFYITVEGPETATPKIFNKGIQLSKNGVIILTTDLLSETELAASSSEVTFTITRAPNRGLLESVSQPKVSISSFTLRHLVEKKIRYVHAGEDEQTIDSFEFVEGKGEKNPAAYTFRIQVSDTKNRKPIVMYQPLHLKAGDNKPLTQAELKVVDLDTAPSNITITVTQSPSRGVLLHNVSRVLTSFTLAEVLEGLISYQHDGSAAKEDRFSFTVSDGDHSDFFVYPDTETTSQPQTIFVHINPDDGGVPQINVNKGASYLTKLAGGLLGFTITNRVLSVEDRDIPEDNLFYFVSTPPSWGYIINRAIGNKTIHYWTQGDINRQLIEYILRPGVNTTSDTFIFNITDKVNNVLVSQQPFHLNWAWIALDTDTYVVNETDTLNVTLRRRGYLGEMSSVSIQVINGTARYGEDFSTSFVRQVQFSPGQTEKIWRLRMLDDTIYERSETFELRLADPVSAVLDQPDTALVTIQDHEDESLIFFTDRVLRTSEKIGDILIPIKRVGDSSEETTVVCSTVPGTATGTFPTTLTSSDFVPRPADHTSIITFNQGDKESHCRVTILDDALNEEEEKFTVVLTEPSGGKLGKIKSVDIFIEPDQDDVPVFYFANSAFSVDESEEYVEIPVLRSGSDLSKTSNVTVKSRKSEPKTADAGQDYIAMNNVLEFGPGETMLTVRVMILDDFNKPRMEGPETFLVQLRSPMNGQLGDPQTAEVTITDVVSDLPSVQFKEAKYEFRENDGKVSVVIFRTGDINHESAVYCHTRPGTAKPGSDYIDKPMTDASLILFTAGEYDKKCEVTLVDDSLYEEHKQFTLQLTPAVINKFGSVKVGDQSWTTVTILDEDDHPVIKMSDSKYIVREPMFKEEISRLQIPVVRLGDLSQTVIVTMDTMDDSASAGIDYVPIFTELVFASNEVRKIVEIDILFDGVKETRETFTVHLRSRSGIVKIENAIATVHIEERSRIANISFPDVPILMSLRDYDRPESVKEKPIQGYPLICVTPCNPKHPSYENSRPMCDGQNIDDSMTLYRWRASTLAKSGGLTKEMYDVESSTFFSSTKTITLDSIYFAGGSRVQCLVRAVNSGGEPGKEQESEVKTINLESGVCEPRAMNSITAEPFTARIKFTGPSHPTHPNKIKVSITIPHVDGMVPLFTTQKITDFDMALTKPGAYIETHQLCPSLMNFNPVSWRSDSLQKEIQIKGESFPYQLSTKLRSEQTLHFYKNLDLKTCLWKYEKYLDIEELVTKCGGQMDVDMQRPQTIQSYVFVNMPLYMSYIFHSPEADNSWLNFDLTSKLHLAFTYDIPMLWERGLNSSDSNSGLEGTVYPKSIVILDDGRLSVAFETGVKFHGHFQVDNPGIVFESSIKSIDKSTTVLYLKLREHKRESVQNRQLWSFVSQLTNIWDYSGTYVIKLIPCTVTVDPKFNQPASCSPQTPLTFNLPLRIQQVSDQVPTRYSGNTHFYLTRRKELWLSQNKLDLTQDSDVKFTINDRIYARIAVDLVQNLANSYNLSVDKVFLCAGRDGYIPKFEPNNDEYGCLPGNSNLLHSLKLLDKYLPTTTDREFQNVHFNATLAAEDSAHTIRQFGDDGFSFDSLPIYHKDFKSQWYLQVIYSIKSRNSGPGIWAYETFAAENEFFVSGRVRRAGEDSYGIGADGRGTNIIHIKMDYTNLLREDEHLNASVTSNSNIPWLPIIIAVVALVLIIIILVVALFIRQRRKYSPPSSPNSTITIIKNGHAKVISTPQHYQKSNVNV</sequence>
<dbReference type="GO" id="GO:0016020">
    <property type="term" value="C:membrane"/>
    <property type="evidence" value="ECO:0007669"/>
    <property type="project" value="InterPro"/>
</dbReference>
<dbReference type="Proteomes" id="UP001165740">
    <property type="component" value="Chromosome 8"/>
</dbReference>
<dbReference type="SUPFAM" id="SSF141072">
    <property type="entry name" value="CalX-like"/>
    <property type="match status" value="5"/>
</dbReference>
<evidence type="ECO:0000259" key="12">
    <source>
        <dbReference type="SMART" id="SM00237"/>
    </source>
</evidence>
<evidence type="ECO:0000256" key="10">
    <source>
        <dbReference type="SAM" id="Phobius"/>
    </source>
</evidence>
<keyword evidence="7" id="KW-0325">Glycoprotein</keyword>
<feature type="repeat" description="CSPG" evidence="8">
    <location>
        <begin position="761"/>
        <end position="852"/>
    </location>
</feature>
<evidence type="ECO:0000256" key="11">
    <source>
        <dbReference type="SAM" id="SignalP"/>
    </source>
</evidence>
<dbReference type="OMA" id="ILPWELN"/>
<keyword evidence="13" id="KW-1185">Reference proteome</keyword>
<dbReference type="InterPro" id="IPR039005">
    <property type="entry name" value="CSPG_rpt"/>
</dbReference>
<feature type="domain" description="Calx-beta" evidence="12">
    <location>
        <begin position="2046"/>
        <end position="2148"/>
    </location>
</feature>
<keyword evidence="10" id="KW-0812">Transmembrane</keyword>
<evidence type="ECO:0000256" key="4">
    <source>
        <dbReference type="ARBA" id="ARBA00022737"/>
    </source>
</evidence>
<accession>A0A9W3B6V9</accession>
<keyword evidence="2" id="KW-0479">Metal-binding</keyword>
<evidence type="ECO:0000313" key="13">
    <source>
        <dbReference type="Proteomes" id="UP001165740"/>
    </source>
</evidence>
<feature type="repeat" description="CSPG" evidence="8">
    <location>
        <begin position="1121"/>
        <end position="1214"/>
    </location>
</feature>
<dbReference type="GO" id="GO:0009653">
    <property type="term" value="P:anatomical structure morphogenesis"/>
    <property type="evidence" value="ECO:0007669"/>
    <property type="project" value="TreeGrafter"/>
</dbReference>
<feature type="repeat" description="CSPG" evidence="8">
    <location>
        <begin position="1350"/>
        <end position="1442"/>
    </location>
</feature>
<dbReference type="InterPro" id="IPR038081">
    <property type="entry name" value="CalX-like_sf"/>
</dbReference>
<dbReference type="GO" id="GO:0007155">
    <property type="term" value="P:cell adhesion"/>
    <property type="evidence" value="ECO:0007669"/>
    <property type="project" value="UniProtKB-KW"/>
</dbReference>
<evidence type="ECO:0000256" key="7">
    <source>
        <dbReference type="ARBA" id="ARBA00023180"/>
    </source>
</evidence>
<feature type="repeat" description="CSPG" evidence="8">
    <location>
        <begin position="633"/>
        <end position="739"/>
    </location>
</feature>
<proteinExistence type="inferred from homology"/>
<keyword evidence="10" id="KW-1133">Transmembrane helix</keyword>
<feature type="repeat" description="CSPG" evidence="8">
    <location>
        <begin position="998"/>
        <end position="1100"/>
    </location>
</feature>
<name>A0A9W3B6V9_BIOGL</name>
<organism evidence="13 14">
    <name type="scientific">Biomphalaria glabrata</name>
    <name type="common">Bloodfluke planorb</name>
    <name type="synonym">Freshwater snail</name>
    <dbReference type="NCBI Taxonomy" id="6526"/>
    <lineage>
        <taxon>Eukaryota</taxon>
        <taxon>Metazoa</taxon>
        <taxon>Spiralia</taxon>
        <taxon>Lophotrochozoa</taxon>
        <taxon>Mollusca</taxon>
        <taxon>Gastropoda</taxon>
        <taxon>Heterobranchia</taxon>
        <taxon>Euthyneura</taxon>
        <taxon>Panpulmonata</taxon>
        <taxon>Hygrophila</taxon>
        <taxon>Lymnaeoidea</taxon>
        <taxon>Planorbidae</taxon>
        <taxon>Biomphalaria</taxon>
    </lineage>
</organism>
<dbReference type="GO" id="GO:0007154">
    <property type="term" value="P:cell communication"/>
    <property type="evidence" value="ECO:0007669"/>
    <property type="project" value="InterPro"/>
</dbReference>
<feature type="domain" description="Calx-beta" evidence="12">
    <location>
        <begin position="1801"/>
        <end position="1911"/>
    </location>
</feature>
<feature type="repeat" description="CSPG" evidence="8">
    <location>
        <begin position="1585"/>
        <end position="1682"/>
    </location>
</feature>